<feature type="region of interest" description="Disordered" evidence="1">
    <location>
        <begin position="467"/>
        <end position="518"/>
    </location>
</feature>
<feature type="transmembrane region" description="Helical" evidence="2">
    <location>
        <begin position="203"/>
        <end position="226"/>
    </location>
</feature>
<organism evidence="3 4">
    <name type="scientific">Hypsizygus marmoreus</name>
    <name type="common">White beech mushroom</name>
    <name type="synonym">Agaricus marmoreus</name>
    <dbReference type="NCBI Taxonomy" id="39966"/>
    <lineage>
        <taxon>Eukaryota</taxon>
        <taxon>Fungi</taxon>
        <taxon>Dikarya</taxon>
        <taxon>Basidiomycota</taxon>
        <taxon>Agaricomycotina</taxon>
        <taxon>Agaricomycetes</taxon>
        <taxon>Agaricomycetidae</taxon>
        <taxon>Agaricales</taxon>
        <taxon>Tricholomatineae</taxon>
        <taxon>Lyophyllaceae</taxon>
        <taxon>Hypsizygus</taxon>
    </lineage>
</organism>
<reference evidence="3" key="1">
    <citation type="submission" date="2018-04" db="EMBL/GenBank/DDBJ databases">
        <title>Whole genome sequencing of Hypsizygus marmoreus.</title>
        <authorList>
            <person name="Choi I.-G."/>
            <person name="Min B."/>
            <person name="Kim J.-G."/>
            <person name="Kim S."/>
            <person name="Oh Y.-L."/>
            <person name="Kong W.-S."/>
            <person name="Park H."/>
            <person name="Jeong J."/>
            <person name="Song E.-S."/>
        </authorList>
    </citation>
    <scope>NUCLEOTIDE SEQUENCE [LARGE SCALE GENOMIC DNA]</scope>
    <source>
        <strain evidence="3">51987-8</strain>
    </source>
</reference>
<feature type="compositionally biased region" description="Low complexity" evidence="1">
    <location>
        <begin position="144"/>
        <end position="167"/>
    </location>
</feature>
<dbReference type="EMBL" id="LUEZ02000106">
    <property type="protein sequence ID" value="RDB18127.1"/>
    <property type="molecule type" value="Genomic_DNA"/>
</dbReference>
<evidence type="ECO:0000256" key="2">
    <source>
        <dbReference type="SAM" id="Phobius"/>
    </source>
</evidence>
<evidence type="ECO:0000313" key="3">
    <source>
        <dbReference type="EMBL" id="RDB18127.1"/>
    </source>
</evidence>
<accession>A0A369JBY9</accession>
<sequence length="518" mass="53487">MRNHARDTVWDLYPVTPTPTPAPWTKRQETSSEIDGITDPTGSSSDSSSSSSSESSTSPPPSSSSTHSSDSSSSSSSSSSSTRSPPPSSSSEPPPESESHSSSSSDTSSEPSQTSDTPTPSESDTSSHEPSQTPSPTPTPTPTPTTTTTPLQPSESLTPTPSPSESFTTITTVVDGTPTTFTSALPTSLSTSPPSKSGQTRTAIIAGSTVAGILVLLAILAGIFLYRRHSLKLYDEIQHILHPKRARREGRGLLEGEDFFDEDDEDAGVALRAYRDLNSNSTAHGRTASGSALGVHGRNESVARSRREASSPVMDMSRSGTPQSAAPSLYRARGSETGSLFREDVWPPPGPGSQLVDPFLGNVRPSRDVGLTKIVDDVMGPDGGGATKNAVASSSAMKTATPSSSPATKTAATSSSPPDTSTITNPRTSYMGLGAHAPLVVTNPSDTDAQSLYIDPFSSSMDASSVYLPAIPPLPAKSPPPSRTQRAQSPKAMSPVSPTRVGAASPGLPPGAGPSLMN</sequence>
<dbReference type="InParanoid" id="A0A369JBY9"/>
<evidence type="ECO:0000313" key="4">
    <source>
        <dbReference type="Proteomes" id="UP000076154"/>
    </source>
</evidence>
<gene>
    <name evidence="3" type="ORF">Hypma_000469</name>
</gene>
<feature type="compositionally biased region" description="Low complexity" evidence="1">
    <location>
        <begin position="392"/>
        <end position="422"/>
    </location>
</feature>
<feature type="compositionally biased region" description="Pro residues" evidence="1">
    <location>
        <begin position="133"/>
        <end position="143"/>
    </location>
</feature>
<feature type="region of interest" description="Disordered" evidence="1">
    <location>
        <begin position="1"/>
        <end position="167"/>
    </location>
</feature>
<feature type="compositionally biased region" description="Pro residues" evidence="1">
    <location>
        <begin position="470"/>
        <end position="482"/>
    </location>
</feature>
<feature type="compositionally biased region" description="Pro residues" evidence="1">
    <location>
        <begin position="84"/>
        <end position="96"/>
    </location>
</feature>
<dbReference type="Proteomes" id="UP000076154">
    <property type="component" value="Unassembled WGS sequence"/>
</dbReference>
<keyword evidence="4" id="KW-1185">Reference proteome</keyword>
<feature type="compositionally biased region" description="Polar residues" evidence="1">
    <location>
        <begin position="280"/>
        <end position="290"/>
    </location>
</feature>
<evidence type="ECO:0000256" key="1">
    <source>
        <dbReference type="SAM" id="MobiDB-lite"/>
    </source>
</evidence>
<proteinExistence type="predicted"/>
<dbReference type="OrthoDB" id="3194625at2759"/>
<feature type="region of interest" description="Disordered" evidence="1">
    <location>
        <begin position="378"/>
        <end position="429"/>
    </location>
</feature>
<protein>
    <submittedName>
        <fullName evidence="3">Uncharacterized protein</fullName>
    </submittedName>
</protein>
<feature type="compositionally biased region" description="Low complexity" evidence="1">
    <location>
        <begin position="100"/>
        <end position="132"/>
    </location>
</feature>
<dbReference type="STRING" id="39966.A0A369JBY9"/>
<keyword evidence="2" id="KW-0812">Transmembrane</keyword>
<dbReference type="AlphaFoldDB" id="A0A369JBY9"/>
<comment type="caution">
    <text evidence="3">The sequence shown here is derived from an EMBL/GenBank/DDBJ whole genome shotgun (WGS) entry which is preliminary data.</text>
</comment>
<feature type="compositionally biased region" description="Basic and acidic residues" evidence="1">
    <location>
        <begin position="297"/>
        <end position="309"/>
    </location>
</feature>
<keyword evidence="2" id="KW-0472">Membrane</keyword>
<feature type="region of interest" description="Disordered" evidence="1">
    <location>
        <begin position="280"/>
        <end position="329"/>
    </location>
</feature>
<feature type="compositionally biased region" description="Low complexity" evidence="1">
    <location>
        <begin position="43"/>
        <end position="83"/>
    </location>
</feature>
<name>A0A369JBY9_HYPMA</name>
<keyword evidence="2" id="KW-1133">Transmembrane helix</keyword>